<dbReference type="RefSeq" id="WP_196397613.1">
    <property type="nucleotide sequence ID" value="NZ_JADNYM010000020.1"/>
</dbReference>
<dbReference type="Proteomes" id="UP000655366">
    <property type="component" value="Unassembled WGS sequence"/>
</dbReference>
<name>A0A931CPI9_9MICC</name>
<proteinExistence type="predicted"/>
<evidence type="ECO:0000313" key="1">
    <source>
        <dbReference type="EMBL" id="MBG0740672.1"/>
    </source>
</evidence>
<organism evidence="1 2">
    <name type="scientific">Arthrobacter terrae</name>
    <dbReference type="NCBI Taxonomy" id="2935737"/>
    <lineage>
        <taxon>Bacteria</taxon>
        <taxon>Bacillati</taxon>
        <taxon>Actinomycetota</taxon>
        <taxon>Actinomycetes</taxon>
        <taxon>Micrococcales</taxon>
        <taxon>Micrococcaceae</taxon>
        <taxon>Arthrobacter</taxon>
    </lineage>
</organism>
<evidence type="ECO:0000313" key="2">
    <source>
        <dbReference type="Proteomes" id="UP000655366"/>
    </source>
</evidence>
<comment type="caution">
    <text evidence="1">The sequence shown here is derived from an EMBL/GenBank/DDBJ whole genome shotgun (WGS) entry which is preliminary data.</text>
</comment>
<gene>
    <name evidence="1" type="ORF">IV500_14930</name>
</gene>
<dbReference type="EMBL" id="JADNYM010000020">
    <property type="protein sequence ID" value="MBG0740672.1"/>
    <property type="molecule type" value="Genomic_DNA"/>
</dbReference>
<sequence length="238" mass="25925">MYRFVELMHHLATRPRLWISLLVTVVLIAAVAVVFALRTPSPAQFEQPVPAATTAKPTRAAIPSAAVVVPSQKPELPLAPNEPKTRDYRMLAQAAAEAIYTWDARSSTYSEVYERLRSWWDVLPDGANPLVVMAQEFQATGVTAASFASLSGMHAYRTASVSTSSCDEQLTQVQQQPAPWAGLHVCTFTLKVEEHQTGGKNAYTVPVSVMVNCPPASTAPVDRCAMVAFYASADRIVY</sequence>
<dbReference type="AlphaFoldDB" id="A0A931CPI9"/>
<accession>A0A931CPI9</accession>
<keyword evidence="2" id="KW-1185">Reference proteome</keyword>
<reference evidence="1 2" key="1">
    <citation type="submission" date="2020-11" db="EMBL/GenBank/DDBJ databases">
        <title>Arthrobacter antarcticus sp. nov., isolated from Antarctic Soil.</title>
        <authorList>
            <person name="Li J."/>
        </authorList>
    </citation>
    <scope>NUCLEOTIDE SEQUENCE [LARGE SCALE GENOMIC DNA]</scope>
    <source>
        <strain evidence="1 2">Z1-20</strain>
    </source>
</reference>
<protein>
    <submittedName>
        <fullName evidence="1">Uncharacterized protein</fullName>
    </submittedName>
</protein>